<dbReference type="PROSITE" id="PS50929">
    <property type="entry name" value="ABC_TM1F"/>
    <property type="match status" value="2"/>
</dbReference>
<dbReference type="PROSITE" id="PS00211">
    <property type="entry name" value="ABC_TRANSPORTER_1"/>
    <property type="match status" value="2"/>
</dbReference>
<dbReference type="PANTHER" id="PTHR24223">
    <property type="entry name" value="ATP-BINDING CASSETTE SUB-FAMILY C"/>
    <property type="match status" value="1"/>
</dbReference>
<evidence type="ECO:0000259" key="11">
    <source>
        <dbReference type="PROSITE" id="PS50893"/>
    </source>
</evidence>
<feature type="region of interest" description="Disordered" evidence="9">
    <location>
        <begin position="880"/>
        <end position="923"/>
    </location>
</feature>
<feature type="transmembrane region" description="Helical" evidence="10">
    <location>
        <begin position="394"/>
        <end position="416"/>
    </location>
</feature>
<dbReference type="InterPro" id="IPR050173">
    <property type="entry name" value="ABC_transporter_C-like"/>
</dbReference>
<gene>
    <name evidence="13" type="primary">ABCC1_2</name>
    <name evidence="13" type="ORF">BGZ80_009135</name>
</gene>
<dbReference type="CDD" id="cd03250">
    <property type="entry name" value="ABCC_MRP_domain1"/>
    <property type="match status" value="1"/>
</dbReference>
<comment type="subcellular location">
    <subcellularLocation>
        <location evidence="1">Vacuole membrane</location>
        <topology evidence="1">Multi-pass membrane protein</topology>
    </subcellularLocation>
</comment>
<dbReference type="Gene3D" id="1.20.1560.10">
    <property type="entry name" value="ABC transporter type 1, transmembrane domain"/>
    <property type="match status" value="2"/>
</dbReference>
<keyword evidence="5" id="KW-0547">Nucleotide-binding</keyword>
<evidence type="ECO:0000256" key="3">
    <source>
        <dbReference type="ARBA" id="ARBA00022692"/>
    </source>
</evidence>
<dbReference type="EMBL" id="JAAAID010000523">
    <property type="protein sequence ID" value="KAG0016560.1"/>
    <property type="molecule type" value="Genomic_DNA"/>
</dbReference>
<feature type="compositionally biased region" description="Basic and acidic residues" evidence="9">
    <location>
        <begin position="625"/>
        <end position="635"/>
    </location>
</feature>
<dbReference type="Pfam" id="PF00664">
    <property type="entry name" value="ABC_membrane"/>
    <property type="match status" value="2"/>
</dbReference>
<feature type="transmembrane region" description="Helical" evidence="10">
    <location>
        <begin position="126"/>
        <end position="144"/>
    </location>
</feature>
<sequence length="1552" mass="173608">MSDSYCRDQEGWGPTSSERVDLTPCFEYTILATLPACIFIVAFIYRIQYLLRYGKPHNYGRTNLIFWCSQVLMLTAAVILFVRAGLTGKETYGSTAAILVSALMGVAWTLAIPLNVLEHRYEIRSSTAIFSYYVISVIAGAITTRTLSMTQNASQATNSATTNTLYYIYFGVISLGLIVEAWPRGRTKVQQKSGAGPYEKANIFSRYWFHYLQHVIALGYKRPLQQVDIQDMMPKRINTKFSYIYLSEQWDRHVAKRKAKGKEPRLVTLVLKAYGSQWIPIVIYRVLASALGFVAPVLMNQLLSFTASYSTDSPQPVPLGIVLSFGMFFSTIVSALLEGQFLQLVTNMGIEARTALVSMVYRKALKLSPAARQTQTPGEITNHMSVDAERWAEALPLLPMWGSIPLEICIALWLLYLQLGWASLAGLATIIAVAPLQAWIAAFFSVAKEQKLEAMDNRIRITSELMSSMKIVKLYGWESSFLSKVAVYRKRELSILRKMGVAFSFMTIMFSSITLLMALVSFSIYATVGGPGRTPGEIDSQTIFVSITLFGLLNRPIGMLSHITGETVSLIVATRRIETYLLEEELSDDQIQRFDDIPSDASQPVIDIQDGVFAWDKEGPTVETEKQIKAREKKEAKKRKQEAKEAKEAGLHVPIAVESVKRSYEATLKNINLTVQKGHLTAAVGRVGQGKTSLFDAIIGNMYKRQGTVKIYGKVAYVPQQAWIINSTLRENILFGAQFDQERYDTIIHATGLIPDIDMLPAGDQTEIGERGINLSGGQKQRVSLARAAYLDADIYLLDDPLSAVDAHVDQHLWQNLIGPKGLLKDKTRVLITHGIHHLSEADQIVVLKDGMISETGQYQELLDAKNGFYQLIEDYSVKESTSKEQDDSLSEEGTVQETRIESESGPASRGEEKHVEKVDEKLDDNAGLTEEEKMKIGSIQWAIYKIYAKAASYRNVVQILSLFVVLEGCQIGTNIWLERWIGIADTSNRGVGYFMGVYAVLVVTFMLLVVWTSYTTMVTAGVRAAAFLHDRLLNNVLRLPMSFFDTTPVGRIVNRFSSDCYSADEEICWAFHDMFFCFVSVFGSIIVIAVTTPLFLVIIPPIIFVFTLLQRYYIASSRNFRRIESITKSPMYQHFAETLSGASTIRALQCSERFIEQSATRSDQTSNAHFVWATGNRWLNVRLESLGSVIVLGASLFAVFGRNSLSPSMVGMSLSYALNITQDITWLVRCMCEVQFQMVAIERIDEYCNKNQEAPNFTDVQLPESWPTHGHVQFKNYSTRYRQGMDLVIRNVSFEVQPGEKIGIVGRTGAGKSSLTLALFRIIEAANSYWAKASHNGFDSDADPDKLGGDIAELEKVQVDVDEDGGSIWIDGIDISTVGLEHLRRHLAIIPQDPTLFVGSVRNNLDPFEEATDAEIWEALERAHLKDYISSLAGGLSHEVTQNGENFSVGQRSLICLARALLRKTKILVLDEATAAVDVETDELIQKTIRSEFKDRTILTIAHRIKTVMDSDKILVLEKGRVQEYQAPLELLKRKESLFYKLAEQAGEVKG</sequence>
<evidence type="ECO:0000256" key="4">
    <source>
        <dbReference type="ARBA" id="ARBA00022737"/>
    </source>
</evidence>
<feature type="domain" description="ABC transporter" evidence="11">
    <location>
        <begin position="651"/>
        <end position="875"/>
    </location>
</feature>
<keyword evidence="8 10" id="KW-0472">Membrane</keyword>
<dbReference type="InterPro" id="IPR044746">
    <property type="entry name" value="ABCC_6TM_D1"/>
</dbReference>
<keyword evidence="7 10" id="KW-1133">Transmembrane helix</keyword>
<evidence type="ECO:0000256" key="7">
    <source>
        <dbReference type="ARBA" id="ARBA00022989"/>
    </source>
</evidence>
<dbReference type="GO" id="GO:0140359">
    <property type="term" value="F:ABC-type transporter activity"/>
    <property type="evidence" value="ECO:0007669"/>
    <property type="project" value="InterPro"/>
</dbReference>
<feature type="transmembrane region" description="Helical" evidence="10">
    <location>
        <begin position="164"/>
        <end position="182"/>
    </location>
</feature>
<dbReference type="InterPro" id="IPR017871">
    <property type="entry name" value="ABC_transporter-like_CS"/>
</dbReference>
<evidence type="ECO:0000256" key="2">
    <source>
        <dbReference type="ARBA" id="ARBA00022448"/>
    </source>
</evidence>
<dbReference type="FunFam" id="3.40.50.300:FF:000163">
    <property type="entry name" value="Multidrug resistance-associated protein member 4"/>
    <property type="match status" value="1"/>
</dbReference>
<dbReference type="FunFam" id="1.20.1560.10:FF:000006">
    <property type="entry name" value="ATP-binding cassette, sub-family C (CFTR/MRP), member 9"/>
    <property type="match status" value="1"/>
</dbReference>
<feature type="domain" description="ABC transporter" evidence="11">
    <location>
        <begin position="1273"/>
        <end position="1545"/>
    </location>
</feature>
<evidence type="ECO:0000256" key="8">
    <source>
        <dbReference type="ARBA" id="ARBA00023136"/>
    </source>
</evidence>
<keyword evidence="14" id="KW-1185">Reference proteome</keyword>
<dbReference type="InterPro" id="IPR003593">
    <property type="entry name" value="AAA+_ATPase"/>
</dbReference>
<evidence type="ECO:0000256" key="1">
    <source>
        <dbReference type="ARBA" id="ARBA00004128"/>
    </source>
</evidence>
<keyword evidence="6" id="KW-0067">ATP-binding</keyword>
<evidence type="ECO:0000256" key="10">
    <source>
        <dbReference type="SAM" id="Phobius"/>
    </source>
</evidence>
<feature type="transmembrane region" description="Helical" evidence="10">
    <location>
        <begin position="282"/>
        <end position="299"/>
    </location>
</feature>
<evidence type="ECO:0000256" key="6">
    <source>
        <dbReference type="ARBA" id="ARBA00022840"/>
    </source>
</evidence>
<dbReference type="Gene3D" id="3.40.50.300">
    <property type="entry name" value="P-loop containing nucleotide triphosphate hydrolases"/>
    <property type="match status" value="2"/>
</dbReference>
<dbReference type="PANTHER" id="PTHR24223:SF443">
    <property type="entry name" value="MULTIDRUG-RESISTANCE LIKE PROTEIN 1, ISOFORM I"/>
    <property type="match status" value="1"/>
</dbReference>
<evidence type="ECO:0000256" key="5">
    <source>
        <dbReference type="ARBA" id="ARBA00022741"/>
    </source>
</evidence>
<organism evidence="13 14">
    <name type="scientific">Entomortierella chlamydospora</name>
    <dbReference type="NCBI Taxonomy" id="101097"/>
    <lineage>
        <taxon>Eukaryota</taxon>
        <taxon>Fungi</taxon>
        <taxon>Fungi incertae sedis</taxon>
        <taxon>Mucoromycota</taxon>
        <taxon>Mortierellomycotina</taxon>
        <taxon>Mortierellomycetes</taxon>
        <taxon>Mortierellales</taxon>
        <taxon>Mortierellaceae</taxon>
        <taxon>Entomortierella</taxon>
    </lineage>
</organism>
<dbReference type="GO" id="GO:0000329">
    <property type="term" value="C:fungal-type vacuole membrane"/>
    <property type="evidence" value="ECO:0007669"/>
    <property type="project" value="UniProtKB-ARBA"/>
</dbReference>
<feature type="region of interest" description="Disordered" evidence="9">
    <location>
        <begin position="625"/>
        <end position="645"/>
    </location>
</feature>
<feature type="transmembrane region" description="Helical" evidence="10">
    <location>
        <begin position="92"/>
        <end position="114"/>
    </location>
</feature>
<dbReference type="SMART" id="SM00382">
    <property type="entry name" value="AAA"/>
    <property type="match status" value="2"/>
</dbReference>
<evidence type="ECO:0000256" key="9">
    <source>
        <dbReference type="SAM" id="MobiDB-lite"/>
    </source>
</evidence>
<accession>A0A9P6T0Q6</accession>
<dbReference type="InterPro" id="IPR003439">
    <property type="entry name" value="ABC_transporter-like_ATP-bd"/>
</dbReference>
<dbReference type="Pfam" id="PF24357">
    <property type="entry name" value="TMD0_ABC"/>
    <property type="match status" value="1"/>
</dbReference>
<keyword evidence="4" id="KW-0677">Repeat</keyword>
<feature type="transmembrane region" description="Helical" evidence="10">
    <location>
        <begin position="26"/>
        <end position="44"/>
    </location>
</feature>
<dbReference type="InterPro" id="IPR036640">
    <property type="entry name" value="ABC1_TM_sf"/>
</dbReference>
<evidence type="ECO:0000313" key="13">
    <source>
        <dbReference type="EMBL" id="KAG0016560.1"/>
    </source>
</evidence>
<feature type="compositionally biased region" description="Basic and acidic residues" evidence="9">
    <location>
        <begin position="910"/>
        <end position="923"/>
    </location>
</feature>
<evidence type="ECO:0000313" key="14">
    <source>
        <dbReference type="Proteomes" id="UP000703661"/>
    </source>
</evidence>
<dbReference type="PROSITE" id="PS50893">
    <property type="entry name" value="ABC_TRANSPORTER_2"/>
    <property type="match status" value="2"/>
</dbReference>
<dbReference type="SUPFAM" id="SSF90123">
    <property type="entry name" value="ABC transporter transmembrane region"/>
    <property type="match status" value="2"/>
</dbReference>
<dbReference type="GO" id="GO:0016887">
    <property type="term" value="F:ATP hydrolysis activity"/>
    <property type="evidence" value="ECO:0007669"/>
    <property type="project" value="InterPro"/>
</dbReference>
<feature type="transmembrane region" description="Helical" evidence="10">
    <location>
        <begin position="499"/>
        <end position="525"/>
    </location>
</feature>
<protein>
    <submittedName>
        <fullName evidence="13">Multidrug resistance-associated protein 1</fullName>
    </submittedName>
</protein>
<evidence type="ECO:0000259" key="12">
    <source>
        <dbReference type="PROSITE" id="PS50929"/>
    </source>
</evidence>
<dbReference type="FunFam" id="3.40.50.300:FF:000997">
    <property type="entry name" value="Multidrug resistance-associated protein 1"/>
    <property type="match status" value="1"/>
</dbReference>
<comment type="caution">
    <text evidence="13">The sequence shown here is derived from an EMBL/GenBank/DDBJ whole genome shotgun (WGS) entry which is preliminary data.</text>
</comment>
<feature type="transmembrane region" description="Helical" evidence="10">
    <location>
        <begin position="422"/>
        <end position="447"/>
    </location>
</feature>
<feature type="transmembrane region" description="Helical" evidence="10">
    <location>
        <begin position="64"/>
        <end position="86"/>
    </location>
</feature>
<keyword evidence="3 10" id="KW-0812">Transmembrane</keyword>
<proteinExistence type="predicted"/>
<feature type="transmembrane region" description="Helical" evidence="10">
    <location>
        <begin position="992"/>
        <end position="1015"/>
    </location>
</feature>
<feature type="transmembrane region" description="Helical" evidence="10">
    <location>
        <begin position="1095"/>
        <end position="1115"/>
    </location>
</feature>
<dbReference type="InterPro" id="IPR056227">
    <property type="entry name" value="TMD0_ABC"/>
</dbReference>
<dbReference type="SUPFAM" id="SSF52540">
    <property type="entry name" value="P-loop containing nucleoside triphosphate hydrolases"/>
    <property type="match status" value="3"/>
</dbReference>
<dbReference type="InterPro" id="IPR027417">
    <property type="entry name" value="P-loop_NTPase"/>
</dbReference>
<feature type="transmembrane region" description="Helical" evidence="10">
    <location>
        <begin position="319"/>
        <end position="337"/>
    </location>
</feature>
<dbReference type="CDD" id="cd18603">
    <property type="entry name" value="ABC_6TM_MRP1_2_3_6_D2_like"/>
    <property type="match status" value="1"/>
</dbReference>
<name>A0A9P6T0Q6_9FUNG</name>
<reference evidence="13" key="1">
    <citation type="journal article" date="2020" name="Fungal Divers.">
        <title>Resolving the Mortierellaceae phylogeny through synthesis of multi-gene phylogenetics and phylogenomics.</title>
        <authorList>
            <person name="Vandepol N."/>
            <person name="Liber J."/>
            <person name="Desiro A."/>
            <person name="Na H."/>
            <person name="Kennedy M."/>
            <person name="Barry K."/>
            <person name="Grigoriev I.V."/>
            <person name="Miller A.N."/>
            <person name="O'Donnell K."/>
            <person name="Stajich J.E."/>
            <person name="Bonito G."/>
        </authorList>
    </citation>
    <scope>NUCLEOTIDE SEQUENCE</scope>
    <source>
        <strain evidence="13">NRRL 2769</strain>
    </source>
</reference>
<dbReference type="InterPro" id="IPR011527">
    <property type="entry name" value="ABC1_TM_dom"/>
</dbReference>
<dbReference type="Pfam" id="PF00005">
    <property type="entry name" value="ABC_tran"/>
    <property type="match status" value="3"/>
</dbReference>
<feature type="domain" description="ABC transmembrane type-1" evidence="12">
    <location>
        <begin position="281"/>
        <end position="569"/>
    </location>
</feature>
<feature type="domain" description="ABC transmembrane type-1" evidence="12">
    <location>
        <begin position="960"/>
        <end position="1236"/>
    </location>
</feature>
<dbReference type="Proteomes" id="UP000703661">
    <property type="component" value="Unassembled WGS sequence"/>
</dbReference>
<dbReference type="FunFam" id="1.20.1560.10:FF:000001">
    <property type="entry name" value="ATP-binding cassette subfamily C member 1"/>
    <property type="match status" value="1"/>
</dbReference>
<keyword evidence="2" id="KW-0813">Transport</keyword>
<feature type="transmembrane region" description="Helical" evidence="10">
    <location>
        <begin position="1187"/>
        <end position="1206"/>
    </location>
</feature>
<dbReference type="CDD" id="cd18579">
    <property type="entry name" value="ABC_6TM_ABCC_D1"/>
    <property type="match status" value="1"/>
</dbReference>
<dbReference type="CDD" id="cd03244">
    <property type="entry name" value="ABCC_MRP_domain2"/>
    <property type="match status" value="1"/>
</dbReference>
<dbReference type="GO" id="GO:0005524">
    <property type="term" value="F:ATP binding"/>
    <property type="evidence" value="ECO:0007669"/>
    <property type="project" value="UniProtKB-KW"/>
</dbReference>